<reference evidence="2" key="1">
    <citation type="submission" date="2011-05" db="EMBL/GenBank/DDBJ databases">
        <authorList>
            <person name="Richards S.R."/>
            <person name="Qu J."/>
            <person name="Jiang H."/>
            <person name="Jhangiani S.N."/>
            <person name="Agravi P."/>
            <person name="Goodspeed R."/>
            <person name="Gross S."/>
            <person name="Mandapat C."/>
            <person name="Jackson L."/>
            <person name="Mathew T."/>
            <person name="Pu L."/>
            <person name="Thornton R."/>
            <person name="Saada N."/>
            <person name="Wilczek-Boney K.B."/>
            <person name="Lee S."/>
            <person name="Kovar C."/>
            <person name="Wu Y."/>
            <person name="Scherer S.E."/>
            <person name="Worley K.C."/>
            <person name="Muzny D.M."/>
            <person name="Gibbs R."/>
        </authorList>
    </citation>
    <scope>NUCLEOTIDE SEQUENCE</scope>
    <source>
        <strain evidence="2">Brora</strain>
    </source>
</reference>
<sequence length="101" mass="11590">MMLKNDSHVWYINTKIKSGFIFPLDWLLSVDSKSIAIRNSAKDKGYVDKSHLSMRTKTPTIFQNNLNLLNDFLFLKLRTKCDVATLSQGLDTLAIELNLKK</sequence>
<evidence type="ECO:0000313" key="1">
    <source>
        <dbReference type="EnsemblMetazoa" id="SMAR007348-PA"/>
    </source>
</evidence>
<evidence type="ECO:0000313" key="2">
    <source>
        <dbReference type="Proteomes" id="UP000014500"/>
    </source>
</evidence>
<keyword evidence="2" id="KW-1185">Reference proteome</keyword>
<dbReference type="EMBL" id="JH431783">
    <property type="status" value="NOT_ANNOTATED_CDS"/>
    <property type="molecule type" value="Genomic_DNA"/>
</dbReference>
<name>T1J1D0_STRMM</name>
<dbReference type="Proteomes" id="UP000014500">
    <property type="component" value="Unassembled WGS sequence"/>
</dbReference>
<dbReference type="EnsemblMetazoa" id="SMAR007348-RA">
    <property type="protein sequence ID" value="SMAR007348-PA"/>
    <property type="gene ID" value="SMAR007348"/>
</dbReference>
<reference evidence="1" key="2">
    <citation type="submission" date="2015-02" db="UniProtKB">
        <authorList>
            <consortium name="EnsemblMetazoa"/>
        </authorList>
    </citation>
    <scope>IDENTIFICATION</scope>
</reference>
<protein>
    <submittedName>
        <fullName evidence="1">Uncharacterized protein</fullName>
    </submittedName>
</protein>
<accession>T1J1D0</accession>
<organism evidence="1 2">
    <name type="scientific">Strigamia maritima</name>
    <name type="common">European centipede</name>
    <name type="synonym">Geophilus maritimus</name>
    <dbReference type="NCBI Taxonomy" id="126957"/>
    <lineage>
        <taxon>Eukaryota</taxon>
        <taxon>Metazoa</taxon>
        <taxon>Ecdysozoa</taxon>
        <taxon>Arthropoda</taxon>
        <taxon>Myriapoda</taxon>
        <taxon>Chilopoda</taxon>
        <taxon>Pleurostigmophora</taxon>
        <taxon>Geophilomorpha</taxon>
        <taxon>Linotaeniidae</taxon>
        <taxon>Strigamia</taxon>
    </lineage>
</organism>
<proteinExistence type="predicted"/>
<dbReference type="HOGENOM" id="CLU_2295135_0_0_1"/>
<dbReference type="AlphaFoldDB" id="T1J1D0"/>